<accession>A0A381WYX9</accession>
<sequence>VQDSSSFVLFSPIHLITIAIIFLIAVFFALLVKNLHVKIQSFIGRCLAWTLIIVESFKFYYRMELLGEPWQENLPFHFCGLSMILLAYTIFTRRYKTYEIVYFWAFAGAVMALITPDVPVSFPHPEYLLYFVGHGMIIVGIFFVTYMYDFRPRVSSIWESYKTALSVLVIIFPLNYILGGEANYLYLRFRPDVGSLMNFMPEPPFHIPFLMIIAYIFFWVVYLPYWIKDLMPRKQGNV</sequence>
<feature type="transmembrane region" description="Helical" evidence="1">
    <location>
        <begin position="205"/>
        <end position="227"/>
    </location>
</feature>
<keyword evidence="1" id="KW-0472">Membrane</keyword>
<feature type="transmembrane region" description="Helical" evidence="1">
    <location>
        <begin position="160"/>
        <end position="178"/>
    </location>
</feature>
<dbReference type="NCBIfam" id="TIGR02206">
    <property type="entry name" value="intg_mem_TP0381"/>
    <property type="match status" value="1"/>
</dbReference>
<name>A0A381WYX9_9ZZZZ</name>
<proteinExistence type="predicted"/>
<reference evidence="2" key="1">
    <citation type="submission" date="2018-05" db="EMBL/GenBank/DDBJ databases">
        <authorList>
            <person name="Lanie J.A."/>
            <person name="Ng W.-L."/>
            <person name="Kazmierczak K.M."/>
            <person name="Andrzejewski T.M."/>
            <person name="Davidsen T.M."/>
            <person name="Wayne K.J."/>
            <person name="Tettelin H."/>
            <person name="Glass J.I."/>
            <person name="Rusch D."/>
            <person name="Podicherti R."/>
            <person name="Tsui H.-C.T."/>
            <person name="Winkler M.E."/>
        </authorList>
    </citation>
    <scope>NUCLEOTIDE SEQUENCE</scope>
</reference>
<feature type="transmembrane region" description="Helical" evidence="1">
    <location>
        <begin position="98"/>
        <end position="115"/>
    </location>
</feature>
<organism evidence="2">
    <name type="scientific">marine metagenome</name>
    <dbReference type="NCBI Taxonomy" id="408172"/>
    <lineage>
        <taxon>unclassified sequences</taxon>
        <taxon>metagenomes</taxon>
        <taxon>ecological metagenomes</taxon>
    </lineage>
</organism>
<dbReference type="EMBL" id="UINC01013183">
    <property type="protein sequence ID" value="SVA57117.1"/>
    <property type="molecule type" value="Genomic_DNA"/>
</dbReference>
<keyword evidence="1" id="KW-0812">Transmembrane</keyword>
<feature type="non-terminal residue" evidence="2">
    <location>
        <position position="1"/>
    </location>
</feature>
<evidence type="ECO:0000313" key="2">
    <source>
        <dbReference type="EMBL" id="SVA57117.1"/>
    </source>
</evidence>
<dbReference type="Pfam" id="PF14808">
    <property type="entry name" value="TMEM164"/>
    <property type="match status" value="1"/>
</dbReference>
<dbReference type="InterPro" id="IPR011737">
    <property type="entry name" value="CHP02206_TP0381"/>
</dbReference>
<feature type="transmembrane region" description="Helical" evidence="1">
    <location>
        <begin position="6"/>
        <end position="30"/>
    </location>
</feature>
<gene>
    <name evidence="2" type="ORF">METZ01_LOCUS109971</name>
</gene>
<feature type="transmembrane region" description="Helical" evidence="1">
    <location>
        <begin position="42"/>
        <end position="61"/>
    </location>
</feature>
<keyword evidence="1" id="KW-1133">Transmembrane helix</keyword>
<protein>
    <recommendedName>
        <fullName evidence="3">TIGR02206 family membrane protein</fullName>
    </recommendedName>
</protein>
<evidence type="ECO:0008006" key="3">
    <source>
        <dbReference type="Google" id="ProtNLM"/>
    </source>
</evidence>
<feature type="transmembrane region" description="Helical" evidence="1">
    <location>
        <begin position="73"/>
        <end position="91"/>
    </location>
</feature>
<feature type="transmembrane region" description="Helical" evidence="1">
    <location>
        <begin position="127"/>
        <end position="148"/>
    </location>
</feature>
<evidence type="ECO:0000256" key="1">
    <source>
        <dbReference type="SAM" id="Phobius"/>
    </source>
</evidence>
<dbReference type="AlphaFoldDB" id="A0A381WYX9"/>